<evidence type="ECO:0000313" key="4">
    <source>
        <dbReference type="Proteomes" id="UP001596414"/>
    </source>
</evidence>
<dbReference type="AlphaFoldDB" id="A0ABD5X3T4"/>
<dbReference type="Proteomes" id="UP001596414">
    <property type="component" value="Unassembled WGS sequence"/>
</dbReference>
<dbReference type="InterPro" id="IPR058464">
    <property type="entry name" value="DUF8151"/>
</dbReference>
<evidence type="ECO:0000259" key="2">
    <source>
        <dbReference type="Pfam" id="PF26478"/>
    </source>
</evidence>
<organism evidence="3 4">
    <name type="scientific">Halovenus rubra</name>
    <dbReference type="NCBI Taxonomy" id="869890"/>
    <lineage>
        <taxon>Archaea</taxon>
        <taxon>Methanobacteriati</taxon>
        <taxon>Methanobacteriota</taxon>
        <taxon>Stenosarchaea group</taxon>
        <taxon>Halobacteria</taxon>
        <taxon>Halobacteriales</taxon>
        <taxon>Haloarculaceae</taxon>
        <taxon>Halovenus</taxon>
    </lineage>
</organism>
<dbReference type="Pfam" id="PF26478">
    <property type="entry name" value="DUF8151"/>
    <property type="match status" value="1"/>
</dbReference>
<keyword evidence="1" id="KW-0812">Transmembrane</keyword>
<accession>A0ABD5X3T4</accession>
<evidence type="ECO:0000256" key="1">
    <source>
        <dbReference type="SAM" id="Phobius"/>
    </source>
</evidence>
<protein>
    <recommendedName>
        <fullName evidence="2">DUF8151 domain-containing protein</fullName>
    </recommendedName>
</protein>
<reference evidence="3 4" key="1">
    <citation type="journal article" date="2014" name="Int. J. Syst. Evol. Microbiol.">
        <title>Complete genome sequence of Corynebacterium casei LMG S-19264T (=DSM 44701T), isolated from a smear-ripened cheese.</title>
        <authorList>
            <consortium name="US DOE Joint Genome Institute (JGI-PGF)"/>
            <person name="Walter F."/>
            <person name="Albersmeier A."/>
            <person name="Kalinowski J."/>
            <person name="Ruckert C."/>
        </authorList>
    </citation>
    <scope>NUCLEOTIDE SEQUENCE [LARGE SCALE GENOMIC DNA]</scope>
    <source>
        <strain evidence="3 4">CGMCC 4.7215</strain>
    </source>
</reference>
<gene>
    <name evidence="3" type="ORF">ACFQJ7_06295</name>
</gene>
<feature type="transmembrane region" description="Helical" evidence="1">
    <location>
        <begin position="12"/>
        <end position="32"/>
    </location>
</feature>
<feature type="transmembrane region" description="Helical" evidence="1">
    <location>
        <begin position="38"/>
        <end position="63"/>
    </location>
</feature>
<dbReference type="EMBL" id="JBHSZQ010000008">
    <property type="protein sequence ID" value="MFC7125647.1"/>
    <property type="molecule type" value="Genomic_DNA"/>
</dbReference>
<name>A0ABD5X3T4_9EURY</name>
<evidence type="ECO:0000313" key="3">
    <source>
        <dbReference type="EMBL" id="MFC7125647.1"/>
    </source>
</evidence>
<proteinExistence type="predicted"/>
<comment type="caution">
    <text evidence="3">The sequence shown here is derived from an EMBL/GenBank/DDBJ whole genome shotgun (WGS) entry which is preliminary data.</text>
</comment>
<keyword evidence="1" id="KW-1133">Transmembrane helix</keyword>
<feature type="domain" description="DUF8151" evidence="2">
    <location>
        <begin position="1"/>
        <end position="74"/>
    </location>
</feature>
<sequence>MYEEAFDLLLPFALTGLYTVMATLFAGLGFLFEYKSYLFLSGGKLFIGLWAAVVGLIALNASLRVTKDRLTQRLGLAHS</sequence>
<dbReference type="RefSeq" id="WP_267636966.1">
    <property type="nucleotide sequence ID" value="NZ_JAODIY010000008.1"/>
</dbReference>
<keyword evidence="1" id="KW-0472">Membrane</keyword>